<sequence>MSVYVIFIRAETLDQAELDIYKAKAAPTPAGIVVQFLAAFGRQEVLEGPIPEGVAIAKFPSFEALRSWYNGTGYQQAAHHRYRGARYRAFAVEGLE</sequence>
<dbReference type="Gene3D" id="3.30.70.100">
    <property type="match status" value="1"/>
</dbReference>
<keyword evidence="3" id="KW-1185">Reference proteome</keyword>
<protein>
    <submittedName>
        <fullName evidence="2">DUF1330 domain-containing protein</fullName>
    </submittedName>
</protein>
<feature type="domain" description="DUF1330" evidence="1">
    <location>
        <begin position="3"/>
        <end position="95"/>
    </location>
</feature>
<proteinExistence type="predicted"/>
<organism evidence="2 3">
    <name type="scientific">Phyllobacterium endophyticum</name>
    <dbReference type="NCBI Taxonomy" id="1149773"/>
    <lineage>
        <taxon>Bacteria</taxon>
        <taxon>Pseudomonadati</taxon>
        <taxon>Pseudomonadota</taxon>
        <taxon>Alphaproteobacteria</taxon>
        <taxon>Hyphomicrobiales</taxon>
        <taxon>Phyllobacteriaceae</taxon>
        <taxon>Phyllobacterium</taxon>
    </lineage>
</organism>
<dbReference type="OrthoDB" id="9806380at2"/>
<dbReference type="InterPro" id="IPR011008">
    <property type="entry name" value="Dimeric_a/b-barrel"/>
</dbReference>
<gene>
    <name evidence="2" type="ORF">CU100_17735</name>
</gene>
<dbReference type="SUPFAM" id="SSF54909">
    <property type="entry name" value="Dimeric alpha+beta barrel"/>
    <property type="match status" value="1"/>
</dbReference>
<accession>A0A2P7ASU4</accession>
<dbReference type="InterPro" id="IPR010753">
    <property type="entry name" value="DUF1330"/>
</dbReference>
<evidence type="ECO:0000259" key="1">
    <source>
        <dbReference type="Pfam" id="PF07045"/>
    </source>
</evidence>
<reference evidence="3" key="1">
    <citation type="submission" date="2017-11" db="EMBL/GenBank/DDBJ databases">
        <authorList>
            <person name="Kuznetsova I."/>
            <person name="Sazanova A."/>
            <person name="Chirak E."/>
            <person name="Safronova V."/>
            <person name="Willems A."/>
        </authorList>
    </citation>
    <scope>NUCLEOTIDE SEQUENCE [LARGE SCALE GENOMIC DNA]</scope>
    <source>
        <strain evidence="3">PEPV15</strain>
    </source>
</reference>
<comment type="caution">
    <text evidence="2">The sequence shown here is derived from an EMBL/GenBank/DDBJ whole genome shotgun (WGS) entry which is preliminary data.</text>
</comment>
<dbReference type="Proteomes" id="UP000241158">
    <property type="component" value="Unassembled WGS sequence"/>
</dbReference>
<dbReference type="EMBL" id="PGGN01000003">
    <property type="protein sequence ID" value="PSH57292.1"/>
    <property type="molecule type" value="Genomic_DNA"/>
</dbReference>
<name>A0A2P7ASU4_9HYPH</name>
<evidence type="ECO:0000313" key="3">
    <source>
        <dbReference type="Proteomes" id="UP000241158"/>
    </source>
</evidence>
<dbReference type="RefSeq" id="WP_106718041.1">
    <property type="nucleotide sequence ID" value="NZ_JACHXT010000003.1"/>
</dbReference>
<dbReference type="Pfam" id="PF07045">
    <property type="entry name" value="DUF1330"/>
    <property type="match status" value="1"/>
</dbReference>
<dbReference type="AlphaFoldDB" id="A0A2P7ASU4"/>
<evidence type="ECO:0000313" key="2">
    <source>
        <dbReference type="EMBL" id="PSH57292.1"/>
    </source>
</evidence>